<name>A0A2Z4QDS6_9CAUD</name>
<organism evidence="1 2">
    <name type="scientific">Klebsiella phage ZCKP1</name>
    <dbReference type="NCBI Taxonomy" id="2201417"/>
    <lineage>
        <taxon>Viruses</taxon>
        <taxon>Duplodnaviria</taxon>
        <taxon>Heunggongvirae</taxon>
        <taxon>Uroviricota</taxon>
        <taxon>Caudoviricetes</taxon>
        <taxon>Stephanstirmvirinae</taxon>
        <taxon>Phapecoctavirus</taxon>
        <taxon>Phapecoctavirus ZCKP1</taxon>
        <taxon>Klebsiella virus ZCKP1</taxon>
    </lineage>
</organism>
<dbReference type="EMBL" id="MH252123">
    <property type="protein sequence ID" value="AWY08243.1"/>
    <property type="molecule type" value="Genomic_DNA"/>
</dbReference>
<accession>A0A2Z4QDS6</accession>
<dbReference type="Proteomes" id="UP000250540">
    <property type="component" value="Segment"/>
</dbReference>
<keyword evidence="2" id="KW-1185">Reference proteome</keyword>
<dbReference type="KEGG" id="vg:54994084"/>
<dbReference type="RefSeq" id="YP_009803521.1">
    <property type="nucleotide sequence ID" value="NC_047994.1"/>
</dbReference>
<protein>
    <submittedName>
        <fullName evidence="1">Uncharacterized protein</fullName>
    </submittedName>
</protein>
<evidence type="ECO:0000313" key="2">
    <source>
        <dbReference type="Proteomes" id="UP000250540"/>
    </source>
</evidence>
<sequence>MQESKNVPLSSPVLLAFYESWLADHHTKERTRHGLCVCLDSFIWDEMWDSNFSEEQANQLCALSDATLKEMKKQFRCAGLSVSVPFNVNYEDYVQEHNHNRAHENKLRVEWVKDRIQDCLNNYEEVLCEQNKSH</sequence>
<evidence type="ECO:0000313" key="1">
    <source>
        <dbReference type="EMBL" id="AWY08243.1"/>
    </source>
</evidence>
<reference evidence="1 2" key="1">
    <citation type="submission" date="2018-04" db="EMBL/GenBank/DDBJ databases">
        <title>Bacteriophage ZCKP1: a potential treatment for Klebsiella pneumoniae isolated from Egyptian diabetic foot patients.</title>
        <authorList>
            <person name="Taha O.A."/>
            <person name="Connerton P.L."/>
            <person name="Connerton I.F."/>
            <person name="El-Shibiny A."/>
        </authorList>
    </citation>
    <scope>NUCLEOTIDE SEQUENCE [LARGE SCALE GENOMIC DNA]</scope>
</reference>
<dbReference type="GeneID" id="54994084"/>
<proteinExistence type="predicted"/>